<feature type="signal peptide" evidence="3">
    <location>
        <begin position="1"/>
        <end position="23"/>
    </location>
</feature>
<gene>
    <name evidence="5" type="ORF">Glove_495g31</name>
</gene>
<accession>A0A397GM67</accession>
<keyword evidence="2" id="KW-1133">Transmembrane helix</keyword>
<evidence type="ECO:0000256" key="2">
    <source>
        <dbReference type="SAM" id="Phobius"/>
    </source>
</evidence>
<evidence type="ECO:0000256" key="3">
    <source>
        <dbReference type="SAM" id="SignalP"/>
    </source>
</evidence>
<evidence type="ECO:0000313" key="6">
    <source>
        <dbReference type="Proteomes" id="UP000266861"/>
    </source>
</evidence>
<reference evidence="5 6" key="1">
    <citation type="submission" date="2018-08" db="EMBL/GenBank/DDBJ databases">
        <title>Genome and evolution of the arbuscular mycorrhizal fungus Diversispora epigaea (formerly Glomus versiforme) and its bacterial endosymbionts.</title>
        <authorList>
            <person name="Sun X."/>
            <person name="Fei Z."/>
            <person name="Harrison M."/>
        </authorList>
    </citation>
    <scope>NUCLEOTIDE SEQUENCE [LARGE SCALE GENOMIC DNA]</scope>
    <source>
        <strain evidence="5 6">IT104</strain>
    </source>
</reference>
<organism evidence="5 6">
    <name type="scientific">Diversispora epigaea</name>
    <dbReference type="NCBI Taxonomy" id="1348612"/>
    <lineage>
        <taxon>Eukaryota</taxon>
        <taxon>Fungi</taxon>
        <taxon>Fungi incertae sedis</taxon>
        <taxon>Mucoromycota</taxon>
        <taxon>Glomeromycotina</taxon>
        <taxon>Glomeromycetes</taxon>
        <taxon>Diversisporales</taxon>
        <taxon>Diversisporaceae</taxon>
        <taxon>Diversispora</taxon>
    </lineage>
</organism>
<feature type="region of interest" description="Disordered" evidence="1">
    <location>
        <begin position="125"/>
        <end position="146"/>
    </location>
</feature>
<keyword evidence="2" id="KW-0812">Transmembrane</keyword>
<comment type="caution">
    <text evidence="5">The sequence shown here is derived from an EMBL/GenBank/DDBJ whole genome shotgun (WGS) entry which is preliminary data.</text>
</comment>
<dbReference type="InterPro" id="IPR056124">
    <property type="entry name" value="DUF7707"/>
</dbReference>
<keyword evidence="6" id="KW-1185">Reference proteome</keyword>
<dbReference type="Proteomes" id="UP000266861">
    <property type="component" value="Unassembled WGS sequence"/>
</dbReference>
<protein>
    <recommendedName>
        <fullName evidence="4">DUF7707 domain-containing protein</fullName>
    </recommendedName>
</protein>
<evidence type="ECO:0000256" key="1">
    <source>
        <dbReference type="SAM" id="MobiDB-lite"/>
    </source>
</evidence>
<evidence type="ECO:0000259" key="4">
    <source>
        <dbReference type="Pfam" id="PF24808"/>
    </source>
</evidence>
<evidence type="ECO:0000313" key="5">
    <source>
        <dbReference type="EMBL" id="RHZ50566.1"/>
    </source>
</evidence>
<feature type="domain" description="DUF7707" evidence="4">
    <location>
        <begin position="23"/>
        <end position="121"/>
    </location>
</feature>
<sequence>MAKSQIFILVALFLLLNSDIAFAFDPYKVDNATKEIWCTNQKATCISICQDSGYGGVIVNECNVETLAYDCLCENNVRPNSTQYTQTIPYFECTYDVKDCTDKCPAADQGCIDGCQKNCTATNPKSYSAVPTPPPTSTQTSTSATTSTTKGSILDAAATLPAPTINGSFAILLTLFFIFFARM</sequence>
<feature type="compositionally biased region" description="Low complexity" evidence="1">
    <location>
        <begin position="137"/>
        <end position="146"/>
    </location>
</feature>
<feature type="transmembrane region" description="Helical" evidence="2">
    <location>
        <begin position="160"/>
        <end position="181"/>
    </location>
</feature>
<dbReference type="PANTHER" id="PTHR38118">
    <property type="entry name" value="ANCHORED CELL WALL PROTEIN 11-RELATED"/>
    <property type="match status" value="1"/>
</dbReference>
<dbReference type="OrthoDB" id="2439692at2759"/>
<proteinExistence type="predicted"/>
<keyword evidence="3" id="KW-0732">Signal</keyword>
<dbReference type="Pfam" id="PF24808">
    <property type="entry name" value="DUF7707"/>
    <property type="match status" value="1"/>
</dbReference>
<feature type="chain" id="PRO_5017351290" description="DUF7707 domain-containing protein" evidence="3">
    <location>
        <begin position="24"/>
        <end position="183"/>
    </location>
</feature>
<dbReference type="AlphaFoldDB" id="A0A397GM67"/>
<name>A0A397GM67_9GLOM</name>
<dbReference type="PANTHER" id="PTHR38118:SF2">
    <property type="entry name" value="CDP-ALCOHOL PHOSPHATIDYLTRANSFERASE PROTEIN"/>
    <property type="match status" value="1"/>
</dbReference>
<keyword evidence="2" id="KW-0472">Membrane</keyword>
<dbReference type="EMBL" id="PQFF01000430">
    <property type="protein sequence ID" value="RHZ50566.1"/>
    <property type="molecule type" value="Genomic_DNA"/>
</dbReference>